<keyword evidence="3" id="KW-1185">Reference proteome</keyword>
<keyword evidence="1" id="KW-0472">Membrane</keyword>
<evidence type="ECO:0000256" key="1">
    <source>
        <dbReference type="SAM" id="Phobius"/>
    </source>
</evidence>
<proteinExistence type="predicted"/>
<reference evidence="2 3" key="1">
    <citation type="journal article" date="2018" name="Mol. Biol. Evol.">
        <title>Broad Genomic Sampling Reveals a Smut Pathogenic Ancestry of the Fungal Clade Ustilaginomycotina.</title>
        <authorList>
            <person name="Kijpornyongpan T."/>
            <person name="Mondo S.J."/>
            <person name="Barry K."/>
            <person name="Sandor L."/>
            <person name="Lee J."/>
            <person name="Lipzen A."/>
            <person name="Pangilinan J."/>
            <person name="LaButti K."/>
            <person name="Hainaut M."/>
            <person name="Henrissat B."/>
            <person name="Grigoriev I.V."/>
            <person name="Spatafora J.W."/>
            <person name="Aime M.C."/>
        </authorList>
    </citation>
    <scope>NUCLEOTIDE SEQUENCE [LARGE SCALE GENOMIC DNA]</scope>
    <source>
        <strain evidence="2 3">MCA 4658</strain>
    </source>
</reference>
<organism evidence="2 3">
    <name type="scientific">Ceraceosorus guamensis</name>
    <dbReference type="NCBI Taxonomy" id="1522189"/>
    <lineage>
        <taxon>Eukaryota</taxon>
        <taxon>Fungi</taxon>
        <taxon>Dikarya</taxon>
        <taxon>Basidiomycota</taxon>
        <taxon>Ustilaginomycotina</taxon>
        <taxon>Exobasidiomycetes</taxon>
        <taxon>Ceraceosorales</taxon>
        <taxon>Ceraceosoraceae</taxon>
        <taxon>Ceraceosorus</taxon>
    </lineage>
</organism>
<keyword evidence="1" id="KW-0812">Transmembrane</keyword>
<accession>A0A316W2H3</accession>
<dbReference type="InParanoid" id="A0A316W2H3"/>
<feature type="transmembrane region" description="Helical" evidence="1">
    <location>
        <begin position="7"/>
        <end position="28"/>
    </location>
</feature>
<evidence type="ECO:0000313" key="3">
    <source>
        <dbReference type="Proteomes" id="UP000245783"/>
    </source>
</evidence>
<dbReference type="GeneID" id="37038076"/>
<evidence type="ECO:0000313" key="2">
    <source>
        <dbReference type="EMBL" id="PWN41885.1"/>
    </source>
</evidence>
<name>A0A316W2H3_9BASI</name>
<gene>
    <name evidence="2" type="ORF">IE81DRAFT_347930</name>
</gene>
<dbReference type="RefSeq" id="XP_025369045.1">
    <property type="nucleotide sequence ID" value="XM_025516206.1"/>
</dbReference>
<dbReference type="Proteomes" id="UP000245783">
    <property type="component" value="Unassembled WGS sequence"/>
</dbReference>
<dbReference type="EMBL" id="KZ819386">
    <property type="protein sequence ID" value="PWN41885.1"/>
    <property type="molecule type" value="Genomic_DNA"/>
</dbReference>
<sequence>MKGALSGISVNPSAVAITLLTLSVALWLPNSLVIPFRPTGPIFSRPPDVLPALLAPVVPPEGFFASLARILQIGVLAISIAPRNPVLLTMGGIWTVWCLTAAMRCLLGFLLGRAVGWAAPSFFNHLAVYETSTGIGPVLVAIDAATVLLQRLPSDVSPIPSASSVPPASSRPSIAIHTLIGVISCILDGAPWTYASGAAVGFFVAIAYIVAESVTGGPIYRPSGEGPVPLHVLEDEEEEGNGSTAVNGNGRRGNLYGAGGHYGSNSVPPSRVALVQAAFWRGAAHVLVSLLLVIVATKTSGWLPDLPQLGSPPPSARPLLDIVLLTSPRPRDEKGIAPMLINTTDSFFDAISPAASPLIAPRISVFTHFSSKEHPAFDVAKAHFDAHPRPELGERASKVVFYRDSDSHADVRLGHHLHLAELLRWSWEREGSSEWVMVAEDDFPVCGDWGWRGIEGVIAELELQRRPWVDLRASGAAEGVSHAGPPLAGWVGAGGSGLILHRSLMPIAERLLRLYATSDGRRPLAPLPADLVVQQCMSGEISLCGKDRGMIISSRMLMGHVGSGNSALGHNTPGSRWRCRWRHPSHGLPYVKTVLDV</sequence>
<keyword evidence="1" id="KW-1133">Transmembrane helix</keyword>
<dbReference type="STRING" id="1522189.A0A316W2H3"/>
<dbReference type="AlphaFoldDB" id="A0A316W2H3"/>
<dbReference type="OrthoDB" id="3339358at2759"/>
<protein>
    <submittedName>
        <fullName evidence="2">Uncharacterized protein</fullName>
    </submittedName>
</protein>